<sequence length="91" mass="10647">MIDKLIEHINKPEVETKNKAPEGLCPVCWGIQEYDGKVRVLVKDRQIEINNQQKKDMRLKAFVKEHIEGIRLQEGEVLTCPNCSERMKRTE</sequence>
<evidence type="ECO:0000313" key="2">
    <source>
        <dbReference type="Proteomes" id="UP000649799"/>
    </source>
</evidence>
<keyword evidence="2" id="KW-1185">Reference proteome</keyword>
<protein>
    <recommendedName>
        <fullName evidence="3">HNH endonuclease</fullName>
    </recommendedName>
</protein>
<evidence type="ECO:0008006" key="3">
    <source>
        <dbReference type="Google" id="ProtNLM"/>
    </source>
</evidence>
<evidence type="ECO:0000313" key="1">
    <source>
        <dbReference type="EMBL" id="NHE56497.1"/>
    </source>
</evidence>
<proteinExistence type="predicted"/>
<name>A0ABX0H8H1_9BACT</name>
<accession>A0ABX0H8H1</accession>
<dbReference type="Proteomes" id="UP000649799">
    <property type="component" value="Unassembled WGS sequence"/>
</dbReference>
<dbReference type="EMBL" id="JAANYN010000002">
    <property type="protein sequence ID" value="NHE56497.1"/>
    <property type="molecule type" value="Genomic_DNA"/>
</dbReference>
<gene>
    <name evidence="1" type="ORF">G9Q97_06690</name>
</gene>
<reference evidence="1 2" key="1">
    <citation type="submission" date="2020-03" db="EMBL/GenBank/DDBJ databases">
        <title>Cyclobacterium plantarum sp. nov., a marine bacterium isolated from a coastal-marine wetland.</title>
        <authorList>
            <person name="Sanchez-Porro C."/>
            <person name="Ventosa A."/>
            <person name="Amoozegar M."/>
        </authorList>
    </citation>
    <scope>NUCLEOTIDE SEQUENCE [LARGE SCALE GENOMIC DNA]</scope>
    <source>
        <strain evidence="1 2">GBPx2</strain>
    </source>
</reference>
<organism evidence="1 2">
    <name type="scientific">Cyclobacterium plantarum</name>
    <dbReference type="NCBI Taxonomy" id="2716263"/>
    <lineage>
        <taxon>Bacteria</taxon>
        <taxon>Pseudomonadati</taxon>
        <taxon>Bacteroidota</taxon>
        <taxon>Cytophagia</taxon>
        <taxon>Cytophagales</taxon>
        <taxon>Cyclobacteriaceae</taxon>
        <taxon>Cyclobacterium</taxon>
    </lineage>
</organism>
<comment type="caution">
    <text evidence="1">The sequence shown here is derived from an EMBL/GenBank/DDBJ whole genome shotgun (WGS) entry which is preliminary data.</text>
</comment>